<keyword evidence="2" id="KW-0472">Membrane</keyword>
<organism evidence="3 4">
    <name type="scientific">Pseudoalteromonas prydzensis</name>
    <dbReference type="NCBI Taxonomy" id="182141"/>
    <lineage>
        <taxon>Bacteria</taxon>
        <taxon>Pseudomonadati</taxon>
        <taxon>Pseudomonadota</taxon>
        <taxon>Gammaproteobacteria</taxon>
        <taxon>Alteromonadales</taxon>
        <taxon>Pseudoalteromonadaceae</taxon>
        <taxon>Pseudoalteromonas</taxon>
    </lineage>
</organism>
<keyword evidence="2" id="KW-0812">Transmembrane</keyword>
<dbReference type="RefSeq" id="WP_192542256.1">
    <property type="nucleotide sequence ID" value="NZ_JBQELX010000140.1"/>
</dbReference>
<dbReference type="Pfam" id="PF11219">
    <property type="entry name" value="DUF3014"/>
    <property type="match status" value="1"/>
</dbReference>
<keyword evidence="4" id="KW-1185">Reference proteome</keyword>
<evidence type="ECO:0000313" key="3">
    <source>
        <dbReference type="EMBL" id="MBE0458627.1"/>
    </source>
</evidence>
<accession>A0ABR9FP73</accession>
<feature type="transmembrane region" description="Helical" evidence="2">
    <location>
        <begin position="20"/>
        <end position="38"/>
    </location>
</feature>
<dbReference type="EMBL" id="RRZA01000046">
    <property type="protein sequence ID" value="MBE0458627.1"/>
    <property type="molecule type" value="Genomic_DNA"/>
</dbReference>
<proteinExistence type="predicted"/>
<gene>
    <name evidence="3" type="ORF">EI167_14455</name>
</gene>
<feature type="region of interest" description="Disordered" evidence="1">
    <location>
        <begin position="61"/>
        <end position="102"/>
    </location>
</feature>
<feature type="compositionally biased region" description="Basic and acidic residues" evidence="1">
    <location>
        <begin position="83"/>
        <end position="93"/>
    </location>
</feature>
<evidence type="ECO:0000256" key="1">
    <source>
        <dbReference type="SAM" id="MobiDB-lite"/>
    </source>
</evidence>
<evidence type="ECO:0000313" key="4">
    <source>
        <dbReference type="Proteomes" id="UP000707245"/>
    </source>
</evidence>
<protein>
    <submittedName>
        <fullName evidence="3">DUF3014 domain-containing protein</fullName>
    </submittedName>
</protein>
<dbReference type="Proteomes" id="UP000707245">
    <property type="component" value="Unassembled WGS sequence"/>
</dbReference>
<dbReference type="InterPro" id="IPR021382">
    <property type="entry name" value="DUF3014"/>
</dbReference>
<feature type="compositionally biased region" description="Acidic residues" evidence="1">
    <location>
        <begin position="66"/>
        <end position="79"/>
    </location>
</feature>
<reference evidence="3 4" key="1">
    <citation type="submission" date="2020-07" db="EMBL/GenBank/DDBJ databases">
        <title>Halophilic bacteria isolated from french cheeses.</title>
        <authorList>
            <person name="Kothe C.I."/>
            <person name="Farah-Kraiem B."/>
            <person name="Renault P."/>
            <person name="Dridi B."/>
        </authorList>
    </citation>
    <scope>NUCLEOTIDE SEQUENCE [LARGE SCALE GENOMIC DNA]</scope>
    <source>
        <strain evidence="3 4">FME14</strain>
    </source>
</reference>
<evidence type="ECO:0000256" key="2">
    <source>
        <dbReference type="SAM" id="Phobius"/>
    </source>
</evidence>
<name>A0ABR9FP73_9GAMM</name>
<keyword evidence="2" id="KW-1133">Transmembrane helix</keyword>
<sequence length="292" mass="32777">MSDQSPQPDTEKRPSNNNLLFAIGVLVIIACVAGYVLLSPKEQPQPIVEQTIDEPVMTEYQAPEPEVTEPEVTEPETLPEPEVATRPEQRQVEPEPEVAPLPTLNESDTVVVASIDDYLSDQAMSLLITDDVIRRGVVFIDNLAKGKVVAKHAPVERPEESFSVIEGDILTIDPNSYERYTPYVKIFTSMSAAQIVRLYDEYKPLINDAYAEIGYQGDAFNQTLEEAIELLLDTPEPKGDMPLLRDSVTYQYAYSEWERLPAAQKQLLRMGPENMKKVKAVLRSVKAELEKQ</sequence>
<comment type="caution">
    <text evidence="3">The sequence shown here is derived from an EMBL/GenBank/DDBJ whole genome shotgun (WGS) entry which is preliminary data.</text>
</comment>